<organism evidence="3 4">
    <name type="scientific">Hyalangium minutum</name>
    <dbReference type="NCBI Taxonomy" id="394096"/>
    <lineage>
        <taxon>Bacteria</taxon>
        <taxon>Pseudomonadati</taxon>
        <taxon>Myxococcota</taxon>
        <taxon>Myxococcia</taxon>
        <taxon>Myxococcales</taxon>
        <taxon>Cystobacterineae</taxon>
        <taxon>Archangiaceae</taxon>
        <taxon>Hyalangium</taxon>
    </lineage>
</organism>
<evidence type="ECO:0000256" key="1">
    <source>
        <dbReference type="SAM" id="MobiDB-lite"/>
    </source>
</evidence>
<dbReference type="EMBL" id="JMCB01000004">
    <property type="protein sequence ID" value="KFE69551.1"/>
    <property type="molecule type" value="Genomic_DNA"/>
</dbReference>
<dbReference type="AlphaFoldDB" id="A0A085WPD8"/>
<dbReference type="Gene3D" id="3.30.70.970">
    <property type="entry name" value="RraB-like"/>
    <property type="match status" value="1"/>
</dbReference>
<gene>
    <name evidence="3" type="ORF">DB31_6526</name>
</gene>
<evidence type="ECO:0000313" key="3">
    <source>
        <dbReference type="EMBL" id="KFE69551.1"/>
    </source>
</evidence>
<sequence>MRFGDIVEVRTPAGLAYLQYASKHPSYMDTVRVLPGLFPERPAPEKLEALSTHEGYFAFYLVSHAVRHGLAEVVAHYPIPAGLEAPRAILRPGFITREGTVTKWWLEEGTRETLLNRALTPEEKRLSLAEMWNHEFLVQRLSEQWHPEHEHAKRLGPAGLHTPHAATQGQSPRMRHYLYFPQATVGRSVAAELRRRGFTVESRQGADEKNWLVLVEHLLSPGGGEAISIREELEHLAAEHAGEYDGFETSLPE</sequence>
<dbReference type="STRING" id="394096.DB31_6526"/>
<dbReference type="InterPro" id="IPR036701">
    <property type="entry name" value="RraB-like_sf"/>
</dbReference>
<dbReference type="SUPFAM" id="SSF89946">
    <property type="entry name" value="Hypothetical protein VC0424"/>
    <property type="match status" value="1"/>
</dbReference>
<name>A0A085WPD8_9BACT</name>
<feature type="domain" description="Regulator of ribonuclease activity B" evidence="2">
    <location>
        <begin position="175"/>
        <end position="249"/>
    </location>
</feature>
<comment type="caution">
    <text evidence="3">The sequence shown here is derived from an EMBL/GenBank/DDBJ whole genome shotgun (WGS) entry which is preliminary data.</text>
</comment>
<accession>A0A085WPD8</accession>
<dbReference type="InterPro" id="IPR009671">
    <property type="entry name" value="RraB_dom"/>
</dbReference>
<evidence type="ECO:0000259" key="2">
    <source>
        <dbReference type="Pfam" id="PF06877"/>
    </source>
</evidence>
<dbReference type="Pfam" id="PF06877">
    <property type="entry name" value="RraB"/>
    <property type="match status" value="1"/>
</dbReference>
<evidence type="ECO:0000313" key="4">
    <source>
        <dbReference type="Proteomes" id="UP000028725"/>
    </source>
</evidence>
<protein>
    <recommendedName>
        <fullName evidence="2">Regulator of ribonuclease activity B domain-containing protein</fullName>
    </recommendedName>
</protein>
<proteinExistence type="predicted"/>
<reference evidence="3 4" key="1">
    <citation type="submission" date="2014-04" db="EMBL/GenBank/DDBJ databases">
        <title>Genome assembly of Hyalangium minutum DSM 14724.</title>
        <authorList>
            <person name="Sharma G."/>
            <person name="Subramanian S."/>
        </authorList>
    </citation>
    <scope>NUCLEOTIDE SEQUENCE [LARGE SCALE GENOMIC DNA]</scope>
    <source>
        <strain evidence="3 4">DSM 14724</strain>
    </source>
</reference>
<keyword evidence="4" id="KW-1185">Reference proteome</keyword>
<dbReference type="Proteomes" id="UP000028725">
    <property type="component" value="Unassembled WGS sequence"/>
</dbReference>
<feature type="region of interest" description="Disordered" evidence="1">
    <location>
        <begin position="148"/>
        <end position="171"/>
    </location>
</feature>